<organism evidence="6 7">
    <name type="scientific">Escherichia coli</name>
    <dbReference type="NCBI Taxonomy" id="562"/>
    <lineage>
        <taxon>Bacteria</taxon>
        <taxon>Pseudomonadati</taxon>
        <taxon>Pseudomonadota</taxon>
        <taxon>Gammaproteobacteria</taxon>
        <taxon>Enterobacterales</taxon>
        <taxon>Enterobacteriaceae</taxon>
        <taxon>Escherichia</taxon>
    </lineage>
</organism>
<keyword evidence="5" id="KW-0175">Coiled coil</keyword>
<dbReference type="EMBL" id="AP022360">
    <property type="protein sequence ID" value="BBU85001.1"/>
    <property type="molecule type" value="Genomic_DNA"/>
</dbReference>
<feature type="coiled-coil region" evidence="5">
    <location>
        <begin position="11"/>
        <end position="88"/>
    </location>
</feature>
<dbReference type="Proteomes" id="UP000467488">
    <property type="component" value="Chromosome"/>
</dbReference>
<evidence type="ECO:0000313" key="6">
    <source>
        <dbReference type="EMBL" id="BBU85001.1"/>
    </source>
</evidence>
<dbReference type="AlphaFoldDB" id="A0A8S0FXB9"/>
<keyword evidence="3" id="KW-0226">DNA condensation</keyword>
<dbReference type="PANTHER" id="PTHR42963:SF1">
    <property type="entry name" value="DUF4476 DOMAIN-CONTAINING PROTEIN"/>
    <property type="match status" value="1"/>
</dbReference>
<sequence>MAFESDPEAEIRQLNSRRVELERALSNHENDNQQQRIQFEQAKEGVTALNRILPRLNLLADDSLADRVDEIRERLDEAQEAARFVQQFGNQLAKLEPIVSVLQSDPEQFEQLKEDYAYSQQMQRDARQQAFALTEVVQRRAHFSYSDSAEMLSGNTRRSAIPAISTKNCVNVWNRRKRSVPALVKRCADTQRS</sequence>
<dbReference type="InterPro" id="IPR050308">
    <property type="entry name" value="MukB/SMC"/>
</dbReference>
<dbReference type="GO" id="GO:0005737">
    <property type="term" value="C:cytoplasm"/>
    <property type="evidence" value="ECO:0007669"/>
    <property type="project" value="TreeGrafter"/>
</dbReference>
<gene>
    <name evidence="6" type="ORF">EIMP300_64010</name>
</gene>
<keyword evidence="4" id="KW-0238">DNA-binding</keyword>
<keyword evidence="1" id="KW-0963">Cytoplasm</keyword>
<dbReference type="Gene3D" id="1.20.58.850">
    <property type="match status" value="1"/>
</dbReference>
<protein>
    <recommendedName>
        <fullName evidence="8">Chromosome partition protein</fullName>
    </recommendedName>
</protein>
<evidence type="ECO:0000256" key="3">
    <source>
        <dbReference type="ARBA" id="ARBA00023067"/>
    </source>
</evidence>
<accession>A0A8S0FXB9</accession>
<evidence type="ECO:0000313" key="7">
    <source>
        <dbReference type="Proteomes" id="UP000467488"/>
    </source>
</evidence>
<proteinExistence type="predicted"/>
<reference evidence="6 7" key="1">
    <citation type="submission" date="2020-01" db="EMBL/GenBank/DDBJ databases">
        <title>Dynamics of blaIMP-6 dissemination in carbapenem resistant Enterobacteriacea isolated from regional surveillance in Osaka, Japan.</title>
        <authorList>
            <person name="Abe R."/>
            <person name="Akeda Y."/>
            <person name="Sugawara Y."/>
            <person name="Yamamoto N."/>
            <person name="Tomono K."/>
            <person name="Takeuchi D."/>
            <person name="Kawahara R."/>
            <person name="Hamada S."/>
        </authorList>
    </citation>
    <scope>NUCLEOTIDE SEQUENCE [LARGE SCALE GENOMIC DNA]</scope>
    <source>
        <strain evidence="6 7">E300</strain>
    </source>
</reference>
<evidence type="ECO:0000256" key="1">
    <source>
        <dbReference type="ARBA" id="ARBA00022490"/>
    </source>
</evidence>
<keyword evidence="2" id="KW-0159">Chromosome partition</keyword>
<evidence type="ECO:0000256" key="5">
    <source>
        <dbReference type="SAM" id="Coils"/>
    </source>
</evidence>
<evidence type="ECO:0008006" key="8">
    <source>
        <dbReference type="Google" id="ProtNLM"/>
    </source>
</evidence>
<evidence type="ECO:0000256" key="4">
    <source>
        <dbReference type="ARBA" id="ARBA00023125"/>
    </source>
</evidence>
<evidence type="ECO:0000256" key="2">
    <source>
        <dbReference type="ARBA" id="ARBA00022829"/>
    </source>
</evidence>
<name>A0A8S0FXB9_ECOLX</name>
<dbReference type="GO" id="GO:0003677">
    <property type="term" value="F:DNA binding"/>
    <property type="evidence" value="ECO:0007669"/>
    <property type="project" value="UniProtKB-KW"/>
</dbReference>
<dbReference type="GO" id="GO:0030261">
    <property type="term" value="P:chromosome condensation"/>
    <property type="evidence" value="ECO:0007669"/>
    <property type="project" value="UniProtKB-KW"/>
</dbReference>
<dbReference type="PANTHER" id="PTHR42963">
    <property type="entry name" value="CHROMOSOME PARTITION PROTEIN MUKB"/>
    <property type="match status" value="1"/>
</dbReference>
<dbReference type="GO" id="GO:0007059">
    <property type="term" value="P:chromosome segregation"/>
    <property type="evidence" value="ECO:0007669"/>
    <property type="project" value="UniProtKB-KW"/>
</dbReference>